<dbReference type="InterPro" id="IPR038765">
    <property type="entry name" value="Papain-like_cys_pep_sf"/>
</dbReference>
<dbReference type="Pfam" id="PF08239">
    <property type="entry name" value="SH3_3"/>
    <property type="match status" value="1"/>
</dbReference>
<dbReference type="GO" id="GO:0008234">
    <property type="term" value="F:cysteine-type peptidase activity"/>
    <property type="evidence" value="ECO:0007669"/>
    <property type="project" value="UniProtKB-KW"/>
</dbReference>
<proteinExistence type="inferred from homology"/>
<evidence type="ECO:0000256" key="2">
    <source>
        <dbReference type="ARBA" id="ARBA00022670"/>
    </source>
</evidence>
<comment type="similarity">
    <text evidence="1">Belongs to the peptidase C40 family.</text>
</comment>
<keyword evidence="3" id="KW-0378">Hydrolase</keyword>
<reference evidence="6 7" key="1">
    <citation type="submission" date="2018-06" db="EMBL/GenBank/DDBJ databases">
        <title>Genomic Encyclopedia of Archaeal and Bacterial Type Strains, Phase II (KMG-II): from individual species to whole genera.</title>
        <authorList>
            <person name="Goeker M."/>
        </authorList>
    </citation>
    <scope>NUCLEOTIDE SEQUENCE [LARGE SCALE GENOMIC DNA]</scope>
    <source>
        <strain evidence="6 7">KACC 16626</strain>
    </source>
</reference>
<keyword evidence="4" id="KW-0788">Thiol protease</keyword>
<dbReference type="RefSeq" id="WP_107934644.1">
    <property type="nucleotide sequence ID" value="NZ_JAMAWO010000025.1"/>
</dbReference>
<dbReference type="InterPro" id="IPR051202">
    <property type="entry name" value="Peptidase_C40"/>
</dbReference>
<evidence type="ECO:0000313" key="7">
    <source>
        <dbReference type="Proteomes" id="UP000247416"/>
    </source>
</evidence>
<accession>A0A318TYC9</accession>
<evidence type="ECO:0000256" key="1">
    <source>
        <dbReference type="ARBA" id="ARBA00007074"/>
    </source>
</evidence>
<dbReference type="InterPro" id="IPR003646">
    <property type="entry name" value="SH3-like_bac-type"/>
</dbReference>
<keyword evidence="2" id="KW-0645">Protease</keyword>
<comment type="caution">
    <text evidence="6">The sequence shown here is derived from an EMBL/GenBank/DDBJ whole genome shotgun (WGS) entry which is preliminary data.</text>
</comment>
<organism evidence="6 7">
    <name type="scientific">Ureibacillus chungkukjangi</name>
    <dbReference type="NCBI Taxonomy" id="1202712"/>
    <lineage>
        <taxon>Bacteria</taxon>
        <taxon>Bacillati</taxon>
        <taxon>Bacillota</taxon>
        <taxon>Bacilli</taxon>
        <taxon>Bacillales</taxon>
        <taxon>Caryophanaceae</taxon>
        <taxon>Ureibacillus</taxon>
    </lineage>
</organism>
<dbReference type="InterPro" id="IPR000064">
    <property type="entry name" value="NLP_P60_dom"/>
</dbReference>
<feature type="domain" description="NlpC/P60" evidence="5">
    <location>
        <begin position="147"/>
        <end position="267"/>
    </location>
</feature>
<protein>
    <submittedName>
        <fullName evidence="6">SH3 domain-containing protein</fullName>
    </submittedName>
</protein>
<sequence length="273" mass="30888">MKAIIKSKVANLHAEPNSKSELIDEGLYGMVVEIVKQRENDWVYVKTPYQYEGFCRIEDLIFDPQKVDTWQKEAASIIYQGFADILLKPKIQSSKLATLVRGSIIKVLPNEEINKEWSMIQLATGEVGYTRSQWIGEKLELNGVLEEDFRNRVVQTALSYLTTPYRWGGKSPLGIDCSGLCSMAYMLNGVVIYRDAKIVDRFPIKEINIEHIQKGDLLYFPGHIAMYMGDDLYVHSSLGGNEVSINSLNKNHINYREDLATTITAVGSLFPAK</sequence>
<keyword evidence="7" id="KW-1185">Reference proteome</keyword>
<dbReference type="PROSITE" id="PS51935">
    <property type="entry name" value="NLPC_P60"/>
    <property type="match status" value="1"/>
</dbReference>
<dbReference type="Proteomes" id="UP000247416">
    <property type="component" value="Unassembled WGS sequence"/>
</dbReference>
<dbReference type="AlphaFoldDB" id="A0A318TYC9"/>
<dbReference type="SUPFAM" id="SSF54001">
    <property type="entry name" value="Cysteine proteinases"/>
    <property type="match status" value="1"/>
</dbReference>
<gene>
    <name evidence="6" type="ORF">BJ095_101121</name>
</gene>
<dbReference type="Gene3D" id="3.90.1720.10">
    <property type="entry name" value="endopeptidase domain like (from Nostoc punctiforme)"/>
    <property type="match status" value="1"/>
</dbReference>
<dbReference type="PANTHER" id="PTHR47053:SF1">
    <property type="entry name" value="MUREIN DD-ENDOPEPTIDASE MEPH-RELATED"/>
    <property type="match status" value="1"/>
</dbReference>
<dbReference type="PANTHER" id="PTHR47053">
    <property type="entry name" value="MUREIN DD-ENDOPEPTIDASE MEPH-RELATED"/>
    <property type="match status" value="1"/>
</dbReference>
<evidence type="ECO:0000256" key="4">
    <source>
        <dbReference type="ARBA" id="ARBA00022807"/>
    </source>
</evidence>
<dbReference type="Gene3D" id="2.30.30.40">
    <property type="entry name" value="SH3 Domains"/>
    <property type="match status" value="2"/>
</dbReference>
<dbReference type="Pfam" id="PF00877">
    <property type="entry name" value="NLPC_P60"/>
    <property type="match status" value="1"/>
</dbReference>
<dbReference type="EMBL" id="QJTJ01000001">
    <property type="protein sequence ID" value="PYF08900.1"/>
    <property type="molecule type" value="Genomic_DNA"/>
</dbReference>
<evidence type="ECO:0000256" key="3">
    <source>
        <dbReference type="ARBA" id="ARBA00022801"/>
    </source>
</evidence>
<evidence type="ECO:0000313" key="6">
    <source>
        <dbReference type="EMBL" id="PYF08900.1"/>
    </source>
</evidence>
<dbReference type="OrthoDB" id="9813368at2"/>
<evidence type="ECO:0000259" key="5">
    <source>
        <dbReference type="PROSITE" id="PS51935"/>
    </source>
</evidence>
<name>A0A318TYC9_9BACL</name>
<dbReference type="GO" id="GO:0006508">
    <property type="term" value="P:proteolysis"/>
    <property type="evidence" value="ECO:0007669"/>
    <property type="project" value="UniProtKB-KW"/>
</dbReference>